<dbReference type="Proteomes" id="UP000023785">
    <property type="component" value="Unassembled WGS sequence"/>
</dbReference>
<dbReference type="HOGENOM" id="CLU_007383_1_10_6"/>
<dbReference type="AlphaFoldDB" id="V2TBJ2"/>
<evidence type="ECO:0000256" key="3">
    <source>
        <dbReference type="ARBA" id="ARBA00004947"/>
    </source>
</evidence>
<accession>V2TBJ2</accession>
<evidence type="ECO:0000256" key="6">
    <source>
        <dbReference type="ARBA" id="ARBA00018569"/>
    </source>
</evidence>
<dbReference type="Gene3D" id="3.40.50.720">
    <property type="entry name" value="NAD(P)-binding Rossmann-like Domain"/>
    <property type="match status" value="1"/>
</dbReference>
<evidence type="ECO:0000256" key="10">
    <source>
        <dbReference type="ARBA" id="ARBA00031367"/>
    </source>
</evidence>
<comment type="pathway">
    <text evidence="3">Carbohydrate metabolism; galactose metabolism.</text>
</comment>
<dbReference type="PANTHER" id="PTHR43725">
    <property type="entry name" value="UDP-GLUCOSE 4-EPIMERASE"/>
    <property type="match status" value="1"/>
</dbReference>
<evidence type="ECO:0000256" key="7">
    <source>
        <dbReference type="ARBA" id="ARBA00023027"/>
    </source>
</evidence>
<reference evidence="13 14" key="1">
    <citation type="submission" date="2013-10" db="EMBL/GenBank/DDBJ databases">
        <title>The Genome Sequence of Acinetobacter nectaris CIP 110549.</title>
        <authorList>
            <consortium name="The Broad Institute Genomics Platform"/>
            <consortium name="The Broad Institute Genome Sequencing Center for Infectious Disease"/>
            <person name="Cerqueira G."/>
            <person name="Feldgarden M."/>
            <person name="Courvalin P."/>
            <person name="Grillot-Courvalin C."/>
            <person name="Clermont D."/>
            <person name="Rocha E."/>
            <person name="Yoon E.-J."/>
            <person name="Nemec A."/>
            <person name="Young S.K."/>
            <person name="Zeng Q."/>
            <person name="Gargeya S."/>
            <person name="Fitzgerald M."/>
            <person name="Abouelleil A."/>
            <person name="Alvarado L."/>
            <person name="Berlin A.M."/>
            <person name="Chapman S.B."/>
            <person name="Gainer-Dewar J."/>
            <person name="Goldberg J."/>
            <person name="Gnerre S."/>
            <person name="Griggs A."/>
            <person name="Gujja S."/>
            <person name="Hansen M."/>
            <person name="Howarth C."/>
            <person name="Imamovic A."/>
            <person name="Ireland A."/>
            <person name="Larimer J."/>
            <person name="McCowan C."/>
            <person name="Murphy C."/>
            <person name="Pearson M."/>
            <person name="Poon T.W."/>
            <person name="Priest M."/>
            <person name="Roberts A."/>
            <person name="Saif S."/>
            <person name="Shea T."/>
            <person name="Sykes S."/>
            <person name="Wortman J."/>
            <person name="Nusbaum C."/>
            <person name="Birren B."/>
        </authorList>
    </citation>
    <scope>NUCLEOTIDE SEQUENCE [LARGE SCALE GENOMIC DNA]</scope>
    <source>
        <strain evidence="13 14">CIP 110549</strain>
    </source>
</reference>
<dbReference type="PANTHER" id="PTHR43725:SF47">
    <property type="entry name" value="UDP-GLUCOSE 4-EPIMERASE"/>
    <property type="match status" value="1"/>
</dbReference>
<keyword evidence="8" id="KW-0119">Carbohydrate metabolism</keyword>
<keyword evidence="9" id="KW-0413">Isomerase</keyword>
<evidence type="ECO:0000256" key="4">
    <source>
        <dbReference type="ARBA" id="ARBA00007637"/>
    </source>
</evidence>
<dbReference type="InterPro" id="IPR036291">
    <property type="entry name" value="NAD(P)-bd_dom_sf"/>
</dbReference>
<name>V2TBJ2_9GAMM</name>
<dbReference type="Gene3D" id="3.90.25.10">
    <property type="entry name" value="UDP-galactose 4-epimerase, domain 1"/>
    <property type="match status" value="1"/>
</dbReference>
<organism evidence="13 14">
    <name type="scientific">Acinetobacter nectaris CIP 110549</name>
    <dbReference type="NCBI Taxonomy" id="1392540"/>
    <lineage>
        <taxon>Bacteria</taxon>
        <taxon>Pseudomonadati</taxon>
        <taxon>Pseudomonadota</taxon>
        <taxon>Gammaproteobacteria</taxon>
        <taxon>Moraxellales</taxon>
        <taxon>Moraxellaceae</taxon>
        <taxon>Acinetobacter</taxon>
    </lineage>
</organism>
<gene>
    <name evidence="13" type="ORF">P256_00437</name>
</gene>
<comment type="catalytic activity">
    <reaction evidence="1">
        <text>UDP-alpha-D-glucose = UDP-alpha-D-galactose</text>
        <dbReference type="Rhea" id="RHEA:22168"/>
        <dbReference type="ChEBI" id="CHEBI:58885"/>
        <dbReference type="ChEBI" id="CHEBI:66914"/>
        <dbReference type="EC" id="5.1.3.2"/>
    </reaction>
</comment>
<sequence length="337" mass="38823">MILITGGLGFIGSHLALYLLKQGKEVVLIDNLVNSNVHMLERLQYLAGRYIPFFDGDLRNTPALNKFIEQYAIEMVVHCAGFKSVAESYLKPIEYYNNNLSSLISLIRAMQRAGIRKLICISSLMVYGQSELNLFEQTTFNYETINPYIKSQQMMERILRDVVATDAEWKMMLLRVSNVAGAFEDGFLGEFIATVPKSIFGFMLQTAKHERSHIDLYLNRTTNDYSDERSFIHILDVCKAISQSIQWLSLNMDYHILETLNIAHDQTHSILDLIHTAEKIIQTKIPIISHQPDLNLYFDNGIDQLGANSQKAKTILDWHTQYNLDEMIRHQWKFYTG</sequence>
<proteinExistence type="inferred from homology"/>
<dbReference type="EMBL" id="AYER01000003">
    <property type="protein sequence ID" value="ESK39998.1"/>
    <property type="molecule type" value="Genomic_DNA"/>
</dbReference>
<dbReference type="EC" id="5.1.3.2" evidence="5"/>
<evidence type="ECO:0000256" key="9">
    <source>
        <dbReference type="ARBA" id="ARBA00023235"/>
    </source>
</evidence>
<evidence type="ECO:0000259" key="12">
    <source>
        <dbReference type="Pfam" id="PF01370"/>
    </source>
</evidence>
<keyword evidence="14" id="KW-1185">Reference proteome</keyword>
<comment type="caution">
    <text evidence="13">The sequence shown here is derived from an EMBL/GenBank/DDBJ whole genome shotgun (WGS) entry which is preliminary data.</text>
</comment>
<dbReference type="InterPro" id="IPR001509">
    <property type="entry name" value="Epimerase_deHydtase"/>
</dbReference>
<dbReference type="SUPFAM" id="SSF51735">
    <property type="entry name" value="NAD(P)-binding Rossmann-fold domains"/>
    <property type="match status" value="1"/>
</dbReference>
<keyword evidence="7" id="KW-0520">NAD</keyword>
<dbReference type="STRING" id="1392540.P256_00437"/>
<dbReference type="PATRIC" id="fig|1392540.3.peg.428"/>
<dbReference type="GO" id="GO:0003978">
    <property type="term" value="F:UDP-glucose 4-epimerase activity"/>
    <property type="evidence" value="ECO:0007669"/>
    <property type="project" value="UniProtKB-EC"/>
</dbReference>
<evidence type="ECO:0000313" key="14">
    <source>
        <dbReference type="Proteomes" id="UP000023785"/>
    </source>
</evidence>
<keyword evidence="8" id="KW-0299">Galactose metabolism</keyword>
<dbReference type="GO" id="GO:0006012">
    <property type="term" value="P:galactose metabolic process"/>
    <property type="evidence" value="ECO:0007669"/>
    <property type="project" value="UniProtKB-KW"/>
</dbReference>
<evidence type="ECO:0000256" key="2">
    <source>
        <dbReference type="ARBA" id="ARBA00001911"/>
    </source>
</evidence>
<dbReference type="Pfam" id="PF01370">
    <property type="entry name" value="Epimerase"/>
    <property type="match status" value="1"/>
</dbReference>
<evidence type="ECO:0000256" key="8">
    <source>
        <dbReference type="ARBA" id="ARBA00023144"/>
    </source>
</evidence>
<dbReference type="eggNOG" id="COG1087">
    <property type="taxonomic scope" value="Bacteria"/>
</dbReference>
<comment type="similarity">
    <text evidence="4">Belongs to the NAD(P)-dependent epimerase/dehydratase family.</text>
</comment>
<dbReference type="RefSeq" id="WP_023272040.1">
    <property type="nucleotide sequence ID" value="NZ_KI530712.1"/>
</dbReference>
<evidence type="ECO:0000313" key="13">
    <source>
        <dbReference type="EMBL" id="ESK39998.1"/>
    </source>
</evidence>
<evidence type="ECO:0000256" key="11">
    <source>
        <dbReference type="ARBA" id="ARBA00033067"/>
    </source>
</evidence>
<protein>
    <recommendedName>
        <fullName evidence="6">UDP-glucose 4-epimerase</fullName>
        <ecNumber evidence="5">5.1.3.2</ecNumber>
    </recommendedName>
    <alternativeName>
        <fullName evidence="11">Galactowaldenase</fullName>
    </alternativeName>
    <alternativeName>
        <fullName evidence="10">UDP-galactose 4-epimerase</fullName>
    </alternativeName>
</protein>
<feature type="domain" description="NAD-dependent epimerase/dehydratase" evidence="12">
    <location>
        <begin position="2"/>
        <end position="247"/>
    </location>
</feature>
<evidence type="ECO:0000256" key="1">
    <source>
        <dbReference type="ARBA" id="ARBA00000083"/>
    </source>
</evidence>
<evidence type="ECO:0000256" key="5">
    <source>
        <dbReference type="ARBA" id="ARBA00013189"/>
    </source>
</evidence>
<dbReference type="GO" id="GO:0005829">
    <property type="term" value="C:cytosol"/>
    <property type="evidence" value="ECO:0007669"/>
    <property type="project" value="TreeGrafter"/>
</dbReference>
<dbReference type="OrthoDB" id="9803010at2"/>
<comment type="cofactor">
    <cofactor evidence="2">
        <name>NAD(+)</name>
        <dbReference type="ChEBI" id="CHEBI:57540"/>
    </cofactor>
</comment>